<name>A0A2T8IB92_9POAL</name>
<dbReference type="AlphaFoldDB" id="A0A2T8IB92"/>
<gene>
    <name evidence="1" type="ORF">PAHAL_7G071500</name>
</gene>
<dbReference type="Gramene" id="PVH34944">
    <property type="protein sequence ID" value="PVH34944"/>
    <property type="gene ID" value="PAHAL_7G071500"/>
</dbReference>
<sequence length="52" mass="5563">MSGKTNTGAVVSLSFSSWKLRSQASVQTNFLSFLSSSVIGLAILENPSMNLR</sequence>
<protein>
    <submittedName>
        <fullName evidence="1">Uncharacterized protein</fullName>
    </submittedName>
</protein>
<proteinExistence type="predicted"/>
<reference evidence="1" key="1">
    <citation type="submission" date="2018-04" db="EMBL/GenBank/DDBJ databases">
        <title>WGS assembly of Panicum hallii.</title>
        <authorList>
            <person name="Lovell J."/>
            <person name="Jenkins J."/>
            <person name="Lowry D."/>
            <person name="Mamidi S."/>
            <person name="Sreedasyam A."/>
            <person name="Weng X."/>
            <person name="Barry K."/>
            <person name="Bonette J."/>
            <person name="Campitelli B."/>
            <person name="Daum C."/>
            <person name="Gordon S."/>
            <person name="Gould B."/>
            <person name="Lipzen A."/>
            <person name="Macqueen A."/>
            <person name="Palacio-Mejia J."/>
            <person name="Plott C."/>
            <person name="Shakirov E."/>
            <person name="Shu S."/>
            <person name="Yoshinaga Y."/>
            <person name="Zane M."/>
            <person name="Rokhsar D."/>
            <person name="Grimwood J."/>
            <person name="Schmutz J."/>
            <person name="Juenger T."/>
        </authorList>
    </citation>
    <scope>NUCLEOTIDE SEQUENCE [LARGE SCALE GENOMIC DNA]</scope>
    <source>
        <strain evidence="1">FIL2</strain>
    </source>
</reference>
<evidence type="ECO:0000313" key="1">
    <source>
        <dbReference type="EMBL" id="PVH34944.1"/>
    </source>
</evidence>
<accession>A0A2T8IB92</accession>
<dbReference type="EMBL" id="CM008052">
    <property type="protein sequence ID" value="PVH34944.1"/>
    <property type="molecule type" value="Genomic_DNA"/>
</dbReference>
<dbReference type="Proteomes" id="UP000243499">
    <property type="component" value="Chromosome 7"/>
</dbReference>
<organism evidence="1">
    <name type="scientific">Panicum hallii</name>
    <dbReference type="NCBI Taxonomy" id="206008"/>
    <lineage>
        <taxon>Eukaryota</taxon>
        <taxon>Viridiplantae</taxon>
        <taxon>Streptophyta</taxon>
        <taxon>Embryophyta</taxon>
        <taxon>Tracheophyta</taxon>
        <taxon>Spermatophyta</taxon>
        <taxon>Magnoliopsida</taxon>
        <taxon>Liliopsida</taxon>
        <taxon>Poales</taxon>
        <taxon>Poaceae</taxon>
        <taxon>PACMAD clade</taxon>
        <taxon>Panicoideae</taxon>
        <taxon>Panicodae</taxon>
        <taxon>Paniceae</taxon>
        <taxon>Panicinae</taxon>
        <taxon>Panicum</taxon>
        <taxon>Panicum sect. Panicum</taxon>
    </lineage>
</organism>